<dbReference type="InterPro" id="IPR006680">
    <property type="entry name" value="Amidohydro-rel"/>
</dbReference>
<evidence type="ECO:0000313" key="4">
    <source>
        <dbReference type="EMBL" id="MFC4502410.1"/>
    </source>
</evidence>
<name>A0ABV9ASV3_9ACTN</name>
<dbReference type="PANTHER" id="PTHR21240">
    <property type="entry name" value="2-AMINO-3-CARBOXYLMUCONATE-6-SEMIALDEHYDE DECARBOXYLASE"/>
    <property type="match status" value="1"/>
</dbReference>
<dbReference type="SUPFAM" id="SSF51556">
    <property type="entry name" value="Metallo-dependent hydrolases"/>
    <property type="match status" value="1"/>
</dbReference>
<accession>A0ABV9ASV3</accession>
<dbReference type="Proteomes" id="UP001595839">
    <property type="component" value="Unassembled WGS sequence"/>
</dbReference>
<dbReference type="PANTHER" id="PTHR21240:SF28">
    <property type="entry name" value="ISO-OROTATE DECARBOXYLASE (EUROFUNG)"/>
    <property type="match status" value="1"/>
</dbReference>
<evidence type="ECO:0000256" key="2">
    <source>
        <dbReference type="SAM" id="MobiDB-lite"/>
    </source>
</evidence>
<dbReference type="RefSeq" id="WP_381175090.1">
    <property type="nucleotide sequence ID" value="NZ_JBHSFK010000015.1"/>
</dbReference>
<dbReference type="EMBL" id="JBHSFK010000015">
    <property type="protein sequence ID" value="MFC4502410.1"/>
    <property type="molecule type" value="Genomic_DNA"/>
</dbReference>
<reference evidence="5" key="1">
    <citation type="journal article" date="2019" name="Int. J. Syst. Evol. Microbiol.">
        <title>The Global Catalogue of Microorganisms (GCM) 10K type strain sequencing project: providing services to taxonomists for standard genome sequencing and annotation.</title>
        <authorList>
            <consortium name="The Broad Institute Genomics Platform"/>
            <consortium name="The Broad Institute Genome Sequencing Center for Infectious Disease"/>
            <person name="Wu L."/>
            <person name="Ma J."/>
        </authorList>
    </citation>
    <scope>NUCLEOTIDE SEQUENCE [LARGE SCALE GENOMIC DNA]</scope>
    <source>
        <strain evidence="5">CGMCC 4.7177</strain>
    </source>
</reference>
<feature type="region of interest" description="Disordered" evidence="2">
    <location>
        <begin position="320"/>
        <end position="349"/>
    </location>
</feature>
<evidence type="ECO:0000256" key="1">
    <source>
        <dbReference type="ARBA" id="ARBA00023239"/>
    </source>
</evidence>
<protein>
    <submittedName>
        <fullName evidence="4">Amidohydrolase family protein</fullName>
    </submittedName>
</protein>
<dbReference type="InterPro" id="IPR032465">
    <property type="entry name" value="ACMSD"/>
</dbReference>
<comment type="caution">
    <text evidence="4">The sequence shown here is derived from an EMBL/GenBank/DDBJ whole genome shotgun (WGS) entry which is preliminary data.</text>
</comment>
<sequence length="349" mass="38392">MSGPAPAGPAPADTGRTAVVDAQVQLGSELAIPRAFLEYQAANVHHRLTAHGHTVRPTRILDQVLAVHQDDEADKLVAEMDEAGVDQAFLVVPDFSHVARCRLTRPELAALHHRVTVRHPGRFHVFWGVDPRAGQDGVDLFEHCVTAYGFSGLKLYPLCGYSPSDRRLYPYFEICERYGLPVLSHTGPGWGPLDFTYGAPLLLDGAARDFRRVDFILGHGGVTHVDESTYLCAHRPNVHLDISQFHSVLHADGWRAHINRLLSTGIGHKVLFGTCWPSYRLSESLTSLVTAFAPGAPAVEGLRERERRLVMSGNALRLLGRSRRESRAQHTPDPAPAGGTGPTDRRERT</sequence>
<dbReference type="Gene3D" id="3.20.20.140">
    <property type="entry name" value="Metal-dependent hydrolases"/>
    <property type="match status" value="1"/>
</dbReference>
<dbReference type="CDD" id="cd01292">
    <property type="entry name" value="metallo-dependent_hydrolases"/>
    <property type="match status" value="1"/>
</dbReference>
<evidence type="ECO:0000259" key="3">
    <source>
        <dbReference type="Pfam" id="PF04909"/>
    </source>
</evidence>
<evidence type="ECO:0000313" key="5">
    <source>
        <dbReference type="Proteomes" id="UP001595839"/>
    </source>
</evidence>
<feature type="domain" description="Amidohydrolase-related" evidence="3">
    <location>
        <begin position="50"/>
        <end position="321"/>
    </location>
</feature>
<organism evidence="4 5">
    <name type="scientific">Streptomyces vulcanius</name>
    <dbReference type="NCBI Taxonomy" id="1441876"/>
    <lineage>
        <taxon>Bacteria</taxon>
        <taxon>Bacillati</taxon>
        <taxon>Actinomycetota</taxon>
        <taxon>Actinomycetes</taxon>
        <taxon>Kitasatosporales</taxon>
        <taxon>Streptomycetaceae</taxon>
        <taxon>Streptomyces</taxon>
    </lineage>
</organism>
<proteinExistence type="predicted"/>
<dbReference type="Pfam" id="PF04909">
    <property type="entry name" value="Amidohydro_2"/>
    <property type="match status" value="1"/>
</dbReference>
<gene>
    <name evidence="4" type="ORF">ACFPIH_23255</name>
</gene>
<dbReference type="InterPro" id="IPR032466">
    <property type="entry name" value="Metal_Hydrolase"/>
</dbReference>
<keyword evidence="5" id="KW-1185">Reference proteome</keyword>
<keyword evidence="1" id="KW-0456">Lyase</keyword>